<keyword evidence="3" id="KW-1185">Reference proteome</keyword>
<reference evidence="1 3" key="1">
    <citation type="submission" date="2016-10" db="EMBL/GenBank/DDBJ databases">
        <authorList>
            <person name="Varghese N."/>
            <person name="Submissions S."/>
        </authorList>
    </citation>
    <scope>NUCLEOTIDE SEQUENCE [LARGE SCALE GENOMIC DNA]</scope>
    <source>
        <strain evidence="1 3">DSM 19299</strain>
    </source>
</reference>
<evidence type="ECO:0000313" key="4">
    <source>
        <dbReference type="Proteomes" id="UP000251670"/>
    </source>
</evidence>
<accession>A0A2X2XKS2</accession>
<name>A0A2X2XKS2_CHRJE</name>
<dbReference type="OrthoDB" id="191350at2"/>
<dbReference type="RefSeq" id="WP_089734252.1">
    <property type="nucleotide sequence ID" value="NZ_FNEG01000001.1"/>
</dbReference>
<evidence type="ECO:0008006" key="5">
    <source>
        <dbReference type="Google" id="ProtNLM"/>
    </source>
</evidence>
<dbReference type="Proteomes" id="UP000199426">
    <property type="component" value="Unassembled WGS sequence"/>
</dbReference>
<protein>
    <recommendedName>
        <fullName evidence="5">DUF4259 domain-containing protein</fullName>
    </recommendedName>
</protein>
<dbReference type="InterPro" id="IPR025355">
    <property type="entry name" value="DUF4259"/>
</dbReference>
<dbReference type="AlphaFoldDB" id="A0A2X2XKS2"/>
<evidence type="ECO:0000313" key="1">
    <source>
        <dbReference type="EMBL" id="SDI39858.1"/>
    </source>
</evidence>
<evidence type="ECO:0000313" key="3">
    <source>
        <dbReference type="Proteomes" id="UP000199426"/>
    </source>
</evidence>
<dbReference type="EMBL" id="FNEG01000001">
    <property type="protein sequence ID" value="SDI39858.1"/>
    <property type="molecule type" value="Genomic_DNA"/>
</dbReference>
<organism evidence="2 4">
    <name type="scientific">Chryseobacterium jejuense</name>
    <dbReference type="NCBI Taxonomy" id="445960"/>
    <lineage>
        <taxon>Bacteria</taxon>
        <taxon>Pseudomonadati</taxon>
        <taxon>Bacteroidota</taxon>
        <taxon>Flavobacteriia</taxon>
        <taxon>Flavobacteriales</taxon>
        <taxon>Weeksellaceae</taxon>
        <taxon>Chryseobacterium group</taxon>
        <taxon>Chryseobacterium</taxon>
    </lineage>
</organism>
<dbReference type="EMBL" id="UAWB01000002">
    <property type="protein sequence ID" value="SQB26950.1"/>
    <property type="molecule type" value="Genomic_DNA"/>
</dbReference>
<gene>
    <name evidence="2" type="ORF">NCTC13492_00629</name>
    <name evidence="1" type="ORF">SAMN05421542_1090</name>
</gene>
<dbReference type="STRING" id="445960.SAMN05421542_1090"/>
<dbReference type="Pfam" id="PF14078">
    <property type="entry name" value="DUF4259"/>
    <property type="match status" value="1"/>
</dbReference>
<proteinExistence type="predicted"/>
<sequence length="159" mass="18890">MGAWGYKNFENDTAADWFAELEESPDKELVIPYLTKILDEDDFIDDEESFITLAILEALSGRLKLISTDYILPQLESVDTILLAQMVIKASKKILFFKEHSEVRELWEESDEYHQWFNYQVSLIMKLNNFYSNYNFVDEENNDPEIEEEWTKYIKTNFS</sequence>
<evidence type="ECO:0000313" key="2">
    <source>
        <dbReference type="EMBL" id="SQB26950.1"/>
    </source>
</evidence>
<dbReference type="Proteomes" id="UP000251670">
    <property type="component" value="Unassembled WGS sequence"/>
</dbReference>
<reference evidence="2 4" key="2">
    <citation type="submission" date="2018-06" db="EMBL/GenBank/DDBJ databases">
        <authorList>
            <consortium name="Pathogen Informatics"/>
            <person name="Doyle S."/>
        </authorList>
    </citation>
    <scope>NUCLEOTIDE SEQUENCE [LARGE SCALE GENOMIC DNA]</scope>
    <source>
        <strain evidence="2 4">NCTC13492</strain>
    </source>
</reference>